<gene>
    <name evidence="2" type="ORF">Salat_1238300</name>
</gene>
<proteinExistence type="predicted"/>
<dbReference type="PANTHER" id="PTHR33306:SF29">
    <property type="match status" value="1"/>
</dbReference>
<sequence length="132" mass="15285">MGWFVRERRGASWKDQTLDSLSAPPLPLMVFFGLFIMLMSLATYSEFKERVERSKMGFRFGLLLLPLVGVLVVNIMMIHRRWWRYAFGVRRSVYEAVANDGSSVVGLVVVLVLLLVLVYYQSSFQSAWFRPI</sequence>
<protein>
    <submittedName>
        <fullName evidence="2">Uncharacterized protein</fullName>
    </submittedName>
</protein>
<evidence type="ECO:0000313" key="3">
    <source>
        <dbReference type="Proteomes" id="UP001293254"/>
    </source>
</evidence>
<dbReference type="AlphaFoldDB" id="A0AAE2CPG1"/>
<feature type="transmembrane region" description="Helical" evidence="1">
    <location>
        <begin position="56"/>
        <end position="78"/>
    </location>
</feature>
<keyword evidence="1" id="KW-0812">Transmembrane</keyword>
<evidence type="ECO:0000313" key="2">
    <source>
        <dbReference type="EMBL" id="KAK4429379.1"/>
    </source>
</evidence>
<feature type="transmembrane region" description="Helical" evidence="1">
    <location>
        <begin position="26"/>
        <end position="44"/>
    </location>
</feature>
<accession>A0AAE2CPG1</accession>
<evidence type="ECO:0000256" key="1">
    <source>
        <dbReference type="SAM" id="Phobius"/>
    </source>
</evidence>
<keyword evidence="3" id="KW-1185">Reference proteome</keyword>
<keyword evidence="1" id="KW-0472">Membrane</keyword>
<comment type="caution">
    <text evidence="2">The sequence shown here is derived from an EMBL/GenBank/DDBJ whole genome shotgun (WGS) entry which is preliminary data.</text>
</comment>
<keyword evidence="1" id="KW-1133">Transmembrane helix</keyword>
<name>A0AAE2CPG1_9LAMI</name>
<feature type="transmembrane region" description="Helical" evidence="1">
    <location>
        <begin position="101"/>
        <end position="120"/>
    </location>
</feature>
<dbReference type="Proteomes" id="UP001293254">
    <property type="component" value="Unassembled WGS sequence"/>
</dbReference>
<reference evidence="2" key="1">
    <citation type="submission" date="2020-06" db="EMBL/GenBank/DDBJ databases">
        <authorList>
            <person name="Li T."/>
            <person name="Hu X."/>
            <person name="Zhang T."/>
            <person name="Song X."/>
            <person name="Zhang H."/>
            <person name="Dai N."/>
            <person name="Sheng W."/>
            <person name="Hou X."/>
            <person name="Wei L."/>
        </authorList>
    </citation>
    <scope>NUCLEOTIDE SEQUENCE</scope>
    <source>
        <strain evidence="2">3651</strain>
        <tissue evidence="2">Leaf</tissue>
    </source>
</reference>
<dbReference type="PANTHER" id="PTHR33306">
    <property type="entry name" value="EXPRESSED PROTEIN-RELATED-RELATED"/>
    <property type="match status" value="1"/>
</dbReference>
<organism evidence="2 3">
    <name type="scientific">Sesamum alatum</name>
    <dbReference type="NCBI Taxonomy" id="300844"/>
    <lineage>
        <taxon>Eukaryota</taxon>
        <taxon>Viridiplantae</taxon>
        <taxon>Streptophyta</taxon>
        <taxon>Embryophyta</taxon>
        <taxon>Tracheophyta</taxon>
        <taxon>Spermatophyta</taxon>
        <taxon>Magnoliopsida</taxon>
        <taxon>eudicotyledons</taxon>
        <taxon>Gunneridae</taxon>
        <taxon>Pentapetalae</taxon>
        <taxon>asterids</taxon>
        <taxon>lamiids</taxon>
        <taxon>Lamiales</taxon>
        <taxon>Pedaliaceae</taxon>
        <taxon>Sesamum</taxon>
    </lineage>
</organism>
<dbReference type="EMBL" id="JACGWO010000004">
    <property type="protein sequence ID" value="KAK4429379.1"/>
    <property type="molecule type" value="Genomic_DNA"/>
</dbReference>
<reference evidence="2" key="2">
    <citation type="journal article" date="2024" name="Plant">
        <title>Genomic evolution and insights into agronomic trait innovations of Sesamum species.</title>
        <authorList>
            <person name="Miao H."/>
            <person name="Wang L."/>
            <person name="Qu L."/>
            <person name="Liu H."/>
            <person name="Sun Y."/>
            <person name="Le M."/>
            <person name="Wang Q."/>
            <person name="Wei S."/>
            <person name="Zheng Y."/>
            <person name="Lin W."/>
            <person name="Duan Y."/>
            <person name="Cao H."/>
            <person name="Xiong S."/>
            <person name="Wang X."/>
            <person name="Wei L."/>
            <person name="Li C."/>
            <person name="Ma Q."/>
            <person name="Ju M."/>
            <person name="Zhao R."/>
            <person name="Li G."/>
            <person name="Mu C."/>
            <person name="Tian Q."/>
            <person name="Mei H."/>
            <person name="Zhang T."/>
            <person name="Gao T."/>
            <person name="Zhang H."/>
        </authorList>
    </citation>
    <scope>NUCLEOTIDE SEQUENCE</scope>
    <source>
        <strain evidence="2">3651</strain>
    </source>
</reference>